<evidence type="ECO:0000256" key="13">
    <source>
        <dbReference type="PIRNR" id="PIRNR004930"/>
    </source>
</evidence>
<evidence type="ECO:0000313" key="16">
    <source>
        <dbReference type="Proteomes" id="UP001489897"/>
    </source>
</evidence>
<evidence type="ECO:0000313" key="15">
    <source>
        <dbReference type="EMBL" id="MEM5423964.1"/>
    </source>
</evidence>
<keyword evidence="9 13" id="KW-0547">Nucleotide-binding</keyword>
<keyword evidence="6 13" id="KW-0808">Transferase</keyword>
<dbReference type="EC" id="2.7.7.87" evidence="3 13"/>
<dbReference type="PANTHER" id="PTHR17490:SF16">
    <property type="entry name" value="THREONYLCARBAMOYL-AMP SYNTHASE"/>
    <property type="match status" value="1"/>
</dbReference>
<dbReference type="PIRSF" id="PIRSF004930">
    <property type="entry name" value="Tln_factor_SUA5"/>
    <property type="match status" value="1"/>
</dbReference>
<dbReference type="InterPro" id="IPR010923">
    <property type="entry name" value="T(6)A37_SUA5"/>
</dbReference>
<keyword evidence="7 13" id="KW-0819">tRNA processing</keyword>
<evidence type="ECO:0000259" key="14">
    <source>
        <dbReference type="PROSITE" id="PS51163"/>
    </source>
</evidence>
<accession>A0ABU9RV76</accession>
<keyword evidence="5 13" id="KW-0963">Cytoplasm</keyword>
<keyword evidence="16" id="KW-1185">Reference proteome</keyword>
<keyword evidence="8 13" id="KW-0548">Nucleotidyltransferase</keyword>
<evidence type="ECO:0000256" key="9">
    <source>
        <dbReference type="ARBA" id="ARBA00022741"/>
    </source>
</evidence>
<proteinExistence type="inferred from homology"/>
<dbReference type="EMBL" id="JAYMRV010000007">
    <property type="protein sequence ID" value="MEM5423964.1"/>
    <property type="molecule type" value="Genomic_DNA"/>
</dbReference>
<sequence length="350" mass="36828">MSDQQNAPHDGAPTLTDADIEHAAALLDAGELVAFPTETVYGLGGDAASPEAVARIYAAKGRPANHPVIVHLPPGGDPQYWAAEWPEAAQKLVDAFWPGPLTLIVKRHERIPDAVSGGQDSVGLRCPSHPVAQQLLAAFSARRGGHGGVAAPSANRFGHVSPTTAQHVRDEFGAAVHVLDGGACDVGIESTILDLSRGFPALLRPGHVTPHDIARVLGEAPRLPDGSDATAPRASGTLKAHYAPRTPLALLPFEALEPLLAAARDAGETVALVARASRAGDWAQAQGVHFVAAPEEPQEYARELYGLLRALDRANVSRILIEKLPETIEWIAVNDRLGRAAAAFEAQQQG</sequence>
<dbReference type="InterPro" id="IPR005145">
    <property type="entry name" value="Sua5_C"/>
</dbReference>
<protein>
    <recommendedName>
        <fullName evidence="4 13">Threonylcarbamoyl-AMP synthase</fullName>
        <shortName evidence="13">TC-AMP synthase</shortName>
        <ecNumber evidence="3 13">2.7.7.87</ecNumber>
    </recommendedName>
    <alternativeName>
        <fullName evidence="11 13">L-threonylcarbamoyladenylate synthase</fullName>
    </alternativeName>
</protein>
<evidence type="ECO:0000256" key="5">
    <source>
        <dbReference type="ARBA" id="ARBA00022490"/>
    </source>
</evidence>
<evidence type="ECO:0000256" key="12">
    <source>
        <dbReference type="ARBA" id="ARBA00048366"/>
    </source>
</evidence>
<name>A0ABU9RV76_9BURK</name>
<evidence type="ECO:0000256" key="1">
    <source>
        <dbReference type="ARBA" id="ARBA00004496"/>
    </source>
</evidence>
<dbReference type="NCBIfam" id="TIGR00057">
    <property type="entry name" value="L-threonylcarbamoyladenylate synthase"/>
    <property type="match status" value="1"/>
</dbReference>
<evidence type="ECO:0000256" key="2">
    <source>
        <dbReference type="ARBA" id="ARBA00007663"/>
    </source>
</evidence>
<evidence type="ECO:0000256" key="10">
    <source>
        <dbReference type="ARBA" id="ARBA00022840"/>
    </source>
</evidence>
<dbReference type="InterPro" id="IPR038385">
    <property type="entry name" value="Sua5/YwlC_C"/>
</dbReference>
<comment type="caution">
    <text evidence="15">The sequence shown here is derived from an EMBL/GenBank/DDBJ whole genome shotgun (WGS) entry which is preliminary data.</text>
</comment>
<evidence type="ECO:0000256" key="8">
    <source>
        <dbReference type="ARBA" id="ARBA00022695"/>
    </source>
</evidence>
<reference evidence="15 16" key="1">
    <citation type="submission" date="2024-01" db="EMBL/GenBank/DDBJ databases">
        <title>The diversity of rhizobia nodulating Mimosa spp. in eleven states of Brazil covering several biomes is determined by host plant, location, and edaphic factors.</title>
        <authorList>
            <person name="Rouws L."/>
            <person name="Barauna A."/>
            <person name="Beukes C."/>
            <person name="De Faria S.M."/>
            <person name="Gross E."/>
            <person name="Dos Reis Junior F.B."/>
            <person name="Simon M."/>
            <person name="Maluk M."/>
            <person name="Odee D.W."/>
            <person name="Kenicer G."/>
            <person name="Young J.P.W."/>
            <person name="Reis V.M."/>
            <person name="Zilli J."/>
            <person name="James E.K."/>
        </authorList>
    </citation>
    <scope>NUCLEOTIDE SEQUENCE [LARGE SCALE GENOMIC DNA]</scope>
    <source>
        <strain evidence="15 16">JPY167</strain>
    </source>
</reference>
<evidence type="ECO:0000256" key="7">
    <source>
        <dbReference type="ARBA" id="ARBA00022694"/>
    </source>
</evidence>
<dbReference type="Proteomes" id="UP001489897">
    <property type="component" value="Unassembled WGS sequence"/>
</dbReference>
<dbReference type="PANTHER" id="PTHR17490">
    <property type="entry name" value="SUA5"/>
    <property type="match status" value="1"/>
</dbReference>
<evidence type="ECO:0000256" key="4">
    <source>
        <dbReference type="ARBA" id="ARBA00015492"/>
    </source>
</evidence>
<dbReference type="SUPFAM" id="SSF55821">
    <property type="entry name" value="YrdC/RibB"/>
    <property type="match status" value="1"/>
</dbReference>
<evidence type="ECO:0000256" key="3">
    <source>
        <dbReference type="ARBA" id="ARBA00012584"/>
    </source>
</evidence>
<dbReference type="Pfam" id="PF01300">
    <property type="entry name" value="Sua5_yciO_yrdC"/>
    <property type="match status" value="1"/>
</dbReference>
<dbReference type="Gene3D" id="3.90.870.10">
    <property type="entry name" value="DHBP synthase"/>
    <property type="match status" value="1"/>
</dbReference>
<feature type="domain" description="YrdC-like" evidence="14">
    <location>
        <begin position="17"/>
        <end position="208"/>
    </location>
</feature>
<comment type="catalytic activity">
    <reaction evidence="12 13">
        <text>L-threonine + hydrogencarbonate + ATP = L-threonylcarbamoyladenylate + diphosphate + H2O</text>
        <dbReference type="Rhea" id="RHEA:36407"/>
        <dbReference type="ChEBI" id="CHEBI:15377"/>
        <dbReference type="ChEBI" id="CHEBI:17544"/>
        <dbReference type="ChEBI" id="CHEBI:30616"/>
        <dbReference type="ChEBI" id="CHEBI:33019"/>
        <dbReference type="ChEBI" id="CHEBI:57926"/>
        <dbReference type="ChEBI" id="CHEBI:73682"/>
        <dbReference type="EC" id="2.7.7.87"/>
    </reaction>
</comment>
<dbReference type="InterPro" id="IPR006070">
    <property type="entry name" value="Sua5-like_dom"/>
</dbReference>
<evidence type="ECO:0000256" key="11">
    <source>
        <dbReference type="ARBA" id="ARBA00029774"/>
    </source>
</evidence>
<dbReference type="InterPro" id="IPR017945">
    <property type="entry name" value="DHBP_synth_RibB-like_a/b_dom"/>
</dbReference>
<dbReference type="PROSITE" id="PS51163">
    <property type="entry name" value="YRDC"/>
    <property type="match status" value="1"/>
</dbReference>
<comment type="subcellular location">
    <subcellularLocation>
        <location evidence="1 13">Cytoplasm</location>
    </subcellularLocation>
</comment>
<comment type="function">
    <text evidence="13">Required for the formation of a threonylcarbamoyl group on adenosine at position 37 (t(6)A37) in tRNAs that read codons beginning with adenine.</text>
</comment>
<dbReference type="GO" id="GO:0061710">
    <property type="term" value="F:L-threonylcarbamoyladenylate synthase"/>
    <property type="evidence" value="ECO:0007669"/>
    <property type="project" value="UniProtKB-EC"/>
</dbReference>
<dbReference type="InterPro" id="IPR050156">
    <property type="entry name" value="TC-AMP_synthase_SUA5"/>
</dbReference>
<dbReference type="RefSeq" id="WP_069262964.1">
    <property type="nucleotide sequence ID" value="NZ_JAYMRV010000007.1"/>
</dbReference>
<evidence type="ECO:0000256" key="6">
    <source>
        <dbReference type="ARBA" id="ARBA00022679"/>
    </source>
</evidence>
<dbReference type="Pfam" id="PF03481">
    <property type="entry name" value="Sua5_C"/>
    <property type="match status" value="1"/>
</dbReference>
<gene>
    <name evidence="15" type="ORF">VSR73_23210</name>
</gene>
<dbReference type="Gene3D" id="3.40.50.11030">
    <property type="entry name" value="Threonylcarbamoyl-AMP synthase, C-terminal domain"/>
    <property type="match status" value="1"/>
</dbReference>
<comment type="similarity">
    <text evidence="2 13">Belongs to the SUA5 family.</text>
</comment>
<organism evidence="15 16">
    <name type="scientific">Paraburkholderia ferrariae</name>
    <dbReference type="NCBI Taxonomy" id="386056"/>
    <lineage>
        <taxon>Bacteria</taxon>
        <taxon>Pseudomonadati</taxon>
        <taxon>Pseudomonadota</taxon>
        <taxon>Betaproteobacteria</taxon>
        <taxon>Burkholderiales</taxon>
        <taxon>Burkholderiaceae</taxon>
        <taxon>Paraburkholderia</taxon>
    </lineage>
</organism>
<keyword evidence="10 13" id="KW-0067">ATP-binding</keyword>